<dbReference type="InterPro" id="IPR029058">
    <property type="entry name" value="AB_hydrolase_fold"/>
</dbReference>
<sequence>SWLKHLHKMVFLGTPHHGALLERGGNWLDIILEFFPYSAPFSRLGKIRSSGVTDLRYGNVLDTDWQGSDRFEPLGDQRTPVPLPEDVQCYAVAATTGKASSTLSDDVIGDGLVTVRSALGQVDDVNLRLSFPESHQLISRNNNHFDLLDDPGVYDTLKGWLTPDPCS</sequence>
<organism evidence="1">
    <name type="scientific">marine metagenome</name>
    <dbReference type="NCBI Taxonomy" id="408172"/>
    <lineage>
        <taxon>unclassified sequences</taxon>
        <taxon>metagenomes</taxon>
        <taxon>ecological metagenomes</taxon>
    </lineage>
</organism>
<dbReference type="AlphaFoldDB" id="A0A382QY67"/>
<protein>
    <recommendedName>
        <fullName evidence="2">Alpha/beta hydrolase</fullName>
    </recommendedName>
</protein>
<evidence type="ECO:0000313" key="1">
    <source>
        <dbReference type="EMBL" id="SVC89271.1"/>
    </source>
</evidence>
<accession>A0A382QY67</accession>
<name>A0A382QY67_9ZZZZ</name>
<reference evidence="1" key="1">
    <citation type="submission" date="2018-05" db="EMBL/GenBank/DDBJ databases">
        <authorList>
            <person name="Lanie J.A."/>
            <person name="Ng W.-L."/>
            <person name="Kazmierczak K.M."/>
            <person name="Andrzejewski T.M."/>
            <person name="Davidsen T.M."/>
            <person name="Wayne K.J."/>
            <person name="Tettelin H."/>
            <person name="Glass J.I."/>
            <person name="Rusch D."/>
            <person name="Podicherti R."/>
            <person name="Tsui H.-C.T."/>
            <person name="Winkler M.E."/>
        </authorList>
    </citation>
    <scope>NUCLEOTIDE SEQUENCE</scope>
</reference>
<proteinExistence type="predicted"/>
<feature type="non-terminal residue" evidence="1">
    <location>
        <position position="1"/>
    </location>
</feature>
<dbReference type="Gene3D" id="3.40.50.1820">
    <property type="entry name" value="alpha/beta hydrolase"/>
    <property type="match status" value="1"/>
</dbReference>
<dbReference type="EMBL" id="UINC01117089">
    <property type="protein sequence ID" value="SVC89271.1"/>
    <property type="molecule type" value="Genomic_DNA"/>
</dbReference>
<gene>
    <name evidence="1" type="ORF">METZ01_LOCUS342125</name>
</gene>
<evidence type="ECO:0008006" key="2">
    <source>
        <dbReference type="Google" id="ProtNLM"/>
    </source>
</evidence>